<sequence>MKNYKLFFIGTVVFALIAAAIFAYGYNNVNRMVYVAVAGTDIHPDETATPHNVVLGKTPRGALQSDTILKPAELANMCAKGYIPAGTILRKSMFQPVSKAGIPAKLAAMKGRVALAIPSGIETTVGETIRPGDAVDIMASVKGQTVKVGTDVTVLAVPREESKAVVLAVTPKEADNILSAQSDGKSIALLLLPANEN</sequence>
<gene>
    <name evidence="2" type="ORF">SAMN05660706_11424</name>
</gene>
<dbReference type="STRING" id="39060.SAMN05660706_11424"/>
<protein>
    <submittedName>
        <fullName evidence="2">Flp pilus assembly protein CpaB</fullName>
    </submittedName>
</protein>
<evidence type="ECO:0000313" key="2">
    <source>
        <dbReference type="EMBL" id="SFR07018.1"/>
    </source>
</evidence>
<organism evidence="2 3">
    <name type="scientific">Desulfoscipio geothermicus DSM 3669</name>
    <dbReference type="NCBI Taxonomy" id="1121426"/>
    <lineage>
        <taxon>Bacteria</taxon>
        <taxon>Bacillati</taxon>
        <taxon>Bacillota</taxon>
        <taxon>Clostridia</taxon>
        <taxon>Eubacteriales</taxon>
        <taxon>Desulfallaceae</taxon>
        <taxon>Desulfoscipio</taxon>
    </lineage>
</organism>
<dbReference type="Pfam" id="PF16976">
    <property type="entry name" value="RcpC"/>
    <property type="match status" value="1"/>
</dbReference>
<dbReference type="RefSeq" id="WP_092483448.1">
    <property type="nucleotide sequence ID" value="NZ_FOYM01000014.1"/>
</dbReference>
<dbReference type="SMART" id="SM00858">
    <property type="entry name" value="SAF"/>
    <property type="match status" value="1"/>
</dbReference>
<dbReference type="Proteomes" id="UP000199584">
    <property type="component" value="Unassembled WGS sequence"/>
</dbReference>
<dbReference type="Pfam" id="PF08666">
    <property type="entry name" value="SAF"/>
    <property type="match status" value="1"/>
</dbReference>
<dbReference type="CDD" id="cd11614">
    <property type="entry name" value="SAF_CpaB_FlgA_like"/>
    <property type="match status" value="1"/>
</dbReference>
<name>A0A1I6DNS0_9FIRM</name>
<keyword evidence="3" id="KW-1185">Reference proteome</keyword>
<dbReference type="InterPro" id="IPR031571">
    <property type="entry name" value="RcpC_dom"/>
</dbReference>
<evidence type="ECO:0000259" key="1">
    <source>
        <dbReference type="SMART" id="SM00858"/>
    </source>
</evidence>
<feature type="domain" description="SAF" evidence="1">
    <location>
        <begin position="33"/>
        <end position="95"/>
    </location>
</feature>
<reference evidence="3" key="1">
    <citation type="submission" date="2016-10" db="EMBL/GenBank/DDBJ databases">
        <authorList>
            <person name="Varghese N."/>
            <person name="Submissions S."/>
        </authorList>
    </citation>
    <scope>NUCLEOTIDE SEQUENCE [LARGE SCALE GENOMIC DNA]</scope>
    <source>
        <strain evidence="3">DSM 3669</strain>
    </source>
</reference>
<dbReference type="Gene3D" id="3.90.1210.10">
    <property type="entry name" value="Antifreeze-like/N-acetylneuraminic acid synthase C-terminal domain"/>
    <property type="match status" value="1"/>
</dbReference>
<evidence type="ECO:0000313" key="3">
    <source>
        <dbReference type="Proteomes" id="UP000199584"/>
    </source>
</evidence>
<dbReference type="OrthoDB" id="1807698at2"/>
<dbReference type="InterPro" id="IPR013974">
    <property type="entry name" value="SAF"/>
</dbReference>
<accession>A0A1I6DNS0</accession>
<dbReference type="EMBL" id="FOYM01000014">
    <property type="protein sequence ID" value="SFR07018.1"/>
    <property type="molecule type" value="Genomic_DNA"/>
</dbReference>
<dbReference type="AlphaFoldDB" id="A0A1I6DNS0"/>
<proteinExistence type="predicted"/>